<protein>
    <submittedName>
        <fullName evidence="2">NmrA family NAD(P)-binding protein</fullName>
    </submittedName>
</protein>
<evidence type="ECO:0000313" key="3">
    <source>
        <dbReference type="Proteomes" id="UP000547209"/>
    </source>
</evidence>
<dbReference type="PANTHER" id="PTHR43162:SF1">
    <property type="entry name" value="PRESTALK A DIFFERENTIATION PROTEIN A"/>
    <property type="match status" value="1"/>
</dbReference>
<name>A0A7X0RWJ2_9BACL</name>
<organism evidence="2 3">
    <name type="scientific">Cohnella nanjingensis</name>
    <dbReference type="NCBI Taxonomy" id="1387779"/>
    <lineage>
        <taxon>Bacteria</taxon>
        <taxon>Bacillati</taxon>
        <taxon>Bacillota</taxon>
        <taxon>Bacilli</taxon>
        <taxon>Bacillales</taxon>
        <taxon>Paenibacillaceae</taxon>
        <taxon>Cohnella</taxon>
    </lineage>
</organism>
<comment type="caution">
    <text evidence="2">The sequence shown here is derived from an EMBL/GenBank/DDBJ whole genome shotgun (WGS) entry which is preliminary data.</text>
</comment>
<dbReference type="RefSeq" id="WP_185671529.1">
    <property type="nucleotide sequence ID" value="NZ_JACJVP010000041.1"/>
</dbReference>
<dbReference type="Gene3D" id="3.90.25.10">
    <property type="entry name" value="UDP-galactose 4-epimerase, domain 1"/>
    <property type="match status" value="1"/>
</dbReference>
<dbReference type="InterPro" id="IPR008030">
    <property type="entry name" value="NmrA-like"/>
</dbReference>
<dbReference type="AlphaFoldDB" id="A0A7X0RWJ2"/>
<accession>A0A7X0RWJ2</accession>
<proteinExistence type="predicted"/>
<feature type="domain" description="NmrA-like" evidence="1">
    <location>
        <begin position="5"/>
        <end position="271"/>
    </location>
</feature>
<sequence>MKIYTVIGATSDVGKIVAQQLEDMGHTVRKVSRSLGISIDDDDELLKAVSGTDGVYVMIPIDMQAPDLHKRENEIGEKLAKAIQTADVKRVVLLSSLIGLVDPDSVKTSAWGAYMMEEHLNKLDIKEFISFRCAFFMENFLKGLGFREQAENGSFVTAFRADVAMPMISCRDIADKVVEALTADTFPEVHVRELQGARDYTMTEATQILAAALGKPEVRYKQVPIEEAYKAMITAGVSSSFADAVMETASSFNKGNSMTLEIRSPENTTKTTLEQWAKEQFEER</sequence>
<dbReference type="EMBL" id="JACJVP010000041">
    <property type="protein sequence ID" value="MBB6673665.1"/>
    <property type="molecule type" value="Genomic_DNA"/>
</dbReference>
<dbReference type="Proteomes" id="UP000547209">
    <property type="component" value="Unassembled WGS sequence"/>
</dbReference>
<dbReference type="SUPFAM" id="SSF51735">
    <property type="entry name" value="NAD(P)-binding Rossmann-fold domains"/>
    <property type="match status" value="1"/>
</dbReference>
<dbReference type="Gene3D" id="3.40.50.720">
    <property type="entry name" value="NAD(P)-binding Rossmann-like Domain"/>
    <property type="match status" value="1"/>
</dbReference>
<reference evidence="2 3" key="1">
    <citation type="submission" date="2020-08" db="EMBL/GenBank/DDBJ databases">
        <title>Cohnella phylogeny.</title>
        <authorList>
            <person name="Dunlap C."/>
        </authorList>
    </citation>
    <scope>NUCLEOTIDE SEQUENCE [LARGE SCALE GENOMIC DNA]</scope>
    <source>
        <strain evidence="2 3">DSM 28246</strain>
    </source>
</reference>
<dbReference type="InterPro" id="IPR051604">
    <property type="entry name" value="Ergot_Alk_Oxidoreductase"/>
</dbReference>
<dbReference type="Pfam" id="PF05368">
    <property type="entry name" value="NmrA"/>
    <property type="match status" value="1"/>
</dbReference>
<evidence type="ECO:0000313" key="2">
    <source>
        <dbReference type="EMBL" id="MBB6673665.1"/>
    </source>
</evidence>
<keyword evidence="3" id="KW-1185">Reference proteome</keyword>
<dbReference type="PANTHER" id="PTHR43162">
    <property type="match status" value="1"/>
</dbReference>
<gene>
    <name evidence="2" type="ORF">H7C19_23575</name>
</gene>
<evidence type="ECO:0000259" key="1">
    <source>
        <dbReference type="Pfam" id="PF05368"/>
    </source>
</evidence>
<dbReference type="InterPro" id="IPR036291">
    <property type="entry name" value="NAD(P)-bd_dom_sf"/>
</dbReference>